<dbReference type="EMBL" id="CALYLO010000009">
    <property type="protein sequence ID" value="CAH8248066.1"/>
    <property type="molecule type" value="Genomic_DNA"/>
</dbReference>
<evidence type="ECO:0000313" key="3">
    <source>
        <dbReference type="EMBL" id="CAH8249822.1"/>
    </source>
</evidence>
<dbReference type="Proteomes" id="UP001154322">
    <property type="component" value="Unassembled WGS sequence"/>
</dbReference>
<accession>A0ABM9GC32</accession>
<evidence type="ECO:0000313" key="2">
    <source>
        <dbReference type="EMBL" id="CAH8249696.1"/>
    </source>
</evidence>
<gene>
    <name evidence="1" type="ORF">WJ0W_005321</name>
    <name evidence="2" type="ORF">WJ0W_006880</name>
    <name evidence="3" type="ORF">WJ0W_007006</name>
</gene>
<reference evidence="2" key="1">
    <citation type="submission" date="2022-06" db="EMBL/GenBank/DDBJ databases">
        <authorList>
            <person name="Dietemann V."/>
            <person name="Ory F."/>
            <person name="Dainat B."/>
            <person name="Oberhansli S."/>
        </authorList>
    </citation>
    <scope>NUCLEOTIDE SEQUENCE</scope>
    <source>
        <strain evidence="2">Ena-SAMPLE-TAB-26-04-2022-14:26:32:270-5432</strain>
    </source>
</reference>
<protein>
    <submittedName>
        <fullName evidence="2">Uncharacterized protein</fullName>
    </submittedName>
</protein>
<dbReference type="RefSeq" id="WP_261945207.1">
    <property type="nucleotide sequence ID" value="NZ_AP031286.1"/>
</dbReference>
<keyword evidence="4" id="KW-1185">Reference proteome</keyword>
<organism evidence="2 4">
    <name type="scientific">Paenibacillus melissococcoides</name>
    <dbReference type="NCBI Taxonomy" id="2912268"/>
    <lineage>
        <taxon>Bacteria</taxon>
        <taxon>Bacillati</taxon>
        <taxon>Bacillota</taxon>
        <taxon>Bacilli</taxon>
        <taxon>Bacillales</taxon>
        <taxon>Paenibacillaceae</taxon>
        <taxon>Paenibacillus</taxon>
    </lineage>
</organism>
<comment type="caution">
    <text evidence="2">The sequence shown here is derived from an EMBL/GenBank/DDBJ whole genome shotgun (WGS) entry which is preliminary data.</text>
</comment>
<dbReference type="EMBL" id="CALYLO010000018">
    <property type="protein sequence ID" value="CAH8249696.1"/>
    <property type="molecule type" value="Genomic_DNA"/>
</dbReference>
<evidence type="ECO:0000313" key="1">
    <source>
        <dbReference type="EMBL" id="CAH8248066.1"/>
    </source>
</evidence>
<evidence type="ECO:0000313" key="4">
    <source>
        <dbReference type="Proteomes" id="UP001154322"/>
    </source>
</evidence>
<proteinExistence type="predicted"/>
<name>A0ABM9GC32_9BACL</name>
<dbReference type="EMBL" id="CALYLO010000019">
    <property type="protein sequence ID" value="CAH8249822.1"/>
    <property type="molecule type" value="Genomic_DNA"/>
</dbReference>
<sequence length="123" mass="14558">MWRYEYSNHSVARLFRFLQHVMLPVPVRPAAIVSGLTEDEVRIALRDSPDYIVDDEGIRSRDPYEKALMDMRQRLGEELTVLEACWLYRELHYAFHVAAGRLVNTFMEEQRHEEAVKTSTFNR</sequence>